<protein>
    <recommendedName>
        <fullName evidence="9">Fringe-like glycosyltransferase domain-containing protein</fullName>
    </recommendedName>
</protein>
<evidence type="ECO:0000256" key="1">
    <source>
        <dbReference type="ARBA" id="ARBA00004606"/>
    </source>
</evidence>
<keyword evidence="5" id="KW-0735">Signal-anchor</keyword>
<gene>
    <name evidence="10" type="ORF">MPDQ_000405</name>
</gene>
<comment type="caution">
    <text evidence="10">The sequence shown here is derived from an EMBL/GenBank/DDBJ whole genome shotgun (WGS) entry which is preliminary data.</text>
</comment>
<dbReference type="Proteomes" id="UP000319663">
    <property type="component" value="Unassembled WGS sequence"/>
</dbReference>
<feature type="domain" description="Fringe-like glycosyltransferase" evidence="9">
    <location>
        <begin position="198"/>
        <end position="329"/>
    </location>
</feature>
<dbReference type="GO" id="GO:0016020">
    <property type="term" value="C:membrane"/>
    <property type="evidence" value="ECO:0007669"/>
    <property type="project" value="UniProtKB-SubCell"/>
</dbReference>
<dbReference type="STRING" id="5098.A0A507QTV1"/>
<dbReference type="PANTHER" id="PTHR10811">
    <property type="entry name" value="FRINGE-RELATED"/>
    <property type="match status" value="1"/>
</dbReference>
<evidence type="ECO:0000256" key="2">
    <source>
        <dbReference type="ARBA" id="ARBA00022676"/>
    </source>
</evidence>
<keyword evidence="4" id="KW-0812">Transmembrane</keyword>
<keyword evidence="7" id="KW-0472">Membrane</keyword>
<dbReference type="GO" id="GO:0012505">
    <property type="term" value="C:endomembrane system"/>
    <property type="evidence" value="ECO:0007669"/>
    <property type="project" value="UniProtKB-SubCell"/>
</dbReference>
<dbReference type="EMBL" id="VIFY01000106">
    <property type="protein sequence ID" value="TQB70490.1"/>
    <property type="molecule type" value="Genomic_DNA"/>
</dbReference>
<keyword evidence="6" id="KW-1133">Transmembrane helix</keyword>
<evidence type="ECO:0000256" key="5">
    <source>
        <dbReference type="ARBA" id="ARBA00022968"/>
    </source>
</evidence>
<accession>A0A507QTV1</accession>
<keyword evidence="2" id="KW-0328">Glycosyltransferase</keyword>
<dbReference type="Pfam" id="PF02434">
    <property type="entry name" value="Fringe"/>
    <property type="match status" value="1"/>
</dbReference>
<dbReference type="Gene3D" id="3.90.550.50">
    <property type="match status" value="1"/>
</dbReference>
<dbReference type="OrthoDB" id="414175at2759"/>
<organism evidence="10 11">
    <name type="scientific">Monascus purpureus</name>
    <name type="common">Red mold</name>
    <name type="synonym">Monascus anka</name>
    <dbReference type="NCBI Taxonomy" id="5098"/>
    <lineage>
        <taxon>Eukaryota</taxon>
        <taxon>Fungi</taxon>
        <taxon>Dikarya</taxon>
        <taxon>Ascomycota</taxon>
        <taxon>Pezizomycotina</taxon>
        <taxon>Eurotiomycetes</taxon>
        <taxon>Eurotiomycetidae</taxon>
        <taxon>Eurotiales</taxon>
        <taxon>Aspergillaceae</taxon>
        <taxon>Monascus</taxon>
    </lineage>
</organism>
<dbReference type="GO" id="GO:0016757">
    <property type="term" value="F:glycosyltransferase activity"/>
    <property type="evidence" value="ECO:0007669"/>
    <property type="project" value="UniProtKB-KW"/>
</dbReference>
<sequence>MLLNLGGGSNPSSTSCLLKKKLRFIAFAFAVTTCLTFILWPRSEVVETVQQDLTFNITVSSDVMCDGLDFGLLHRLEVNKLASFTQREIIAVQSDSGSQSAKIQRLDIPLLNANSKASNWTQPQERCFNSVPVVVQVPVAPKRADASHIDFGVATTMSRLNESLDAFSHWAGYTNTRIFALVEPGEGKTEVQAKAEELGISLYMTISGEEYNHRYFSLVSHLADNARETTRWSCIIDDDTFFPSMSALVDALHQYDDSKPVYLGSVSESIRQVGSFGIMAFGGAGVFLSRPLLDQLKPVHRSCQSMDITGDRKISYCIYKHTDTKLTVEHRLRQLDIGGDASGFFEAAREPPLSVHHWKSWFDVDMTKLSAVSEICGDSCILSKWYFSDKWILTNGFSIIHYSTDVDLEDNTMEHTWGGNYETFLHELGPLRSKDKKKFSYQLQDAIVEAGRVRQWYIHRDSYKGDRVIELVWRRG</sequence>
<evidence type="ECO:0000313" key="10">
    <source>
        <dbReference type="EMBL" id="TQB70490.1"/>
    </source>
</evidence>
<reference evidence="10 11" key="1">
    <citation type="submission" date="2019-06" db="EMBL/GenBank/DDBJ databases">
        <title>Wine fermentation using esterase from Monascus purpureus.</title>
        <authorList>
            <person name="Geng C."/>
            <person name="Zhang Y."/>
        </authorList>
    </citation>
    <scope>NUCLEOTIDE SEQUENCE [LARGE SCALE GENOMIC DNA]</scope>
    <source>
        <strain evidence="10">HQ1</strain>
    </source>
</reference>
<evidence type="ECO:0000256" key="7">
    <source>
        <dbReference type="ARBA" id="ARBA00023136"/>
    </source>
</evidence>
<comment type="subcellular location">
    <subcellularLocation>
        <location evidence="8">Endomembrane system</location>
        <topology evidence="8">Single-pass membrane protein</topology>
    </subcellularLocation>
    <subcellularLocation>
        <location evidence="1">Membrane</location>
        <topology evidence="1">Single-pass type II membrane protein</topology>
    </subcellularLocation>
</comment>
<dbReference type="InterPro" id="IPR003378">
    <property type="entry name" value="Fringe-like_glycosylTrfase"/>
</dbReference>
<name>A0A507QTV1_MONPU</name>
<proteinExistence type="predicted"/>
<evidence type="ECO:0000256" key="6">
    <source>
        <dbReference type="ARBA" id="ARBA00022989"/>
    </source>
</evidence>
<evidence type="ECO:0000259" key="9">
    <source>
        <dbReference type="Pfam" id="PF02434"/>
    </source>
</evidence>
<evidence type="ECO:0000256" key="4">
    <source>
        <dbReference type="ARBA" id="ARBA00022692"/>
    </source>
</evidence>
<keyword evidence="3" id="KW-0808">Transferase</keyword>
<evidence type="ECO:0000256" key="8">
    <source>
        <dbReference type="ARBA" id="ARBA00037847"/>
    </source>
</evidence>
<evidence type="ECO:0000256" key="3">
    <source>
        <dbReference type="ARBA" id="ARBA00022679"/>
    </source>
</evidence>
<keyword evidence="11" id="KW-1185">Reference proteome</keyword>
<dbReference type="AlphaFoldDB" id="A0A507QTV1"/>
<evidence type="ECO:0000313" key="11">
    <source>
        <dbReference type="Proteomes" id="UP000319663"/>
    </source>
</evidence>